<gene>
    <name evidence="1" type="ORF">KL86CIT2_530009</name>
</gene>
<proteinExistence type="predicted"/>
<dbReference type="AlphaFoldDB" id="A0A212IK36"/>
<accession>A0A212IK36</accession>
<reference evidence="1" key="1">
    <citation type="submission" date="2016-04" db="EMBL/GenBank/DDBJ databases">
        <authorList>
            <person name="Evans L.H."/>
            <person name="Alamgir A."/>
            <person name="Owens N."/>
            <person name="Weber N.D."/>
            <person name="Virtaneva K."/>
            <person name="Barbian K."/>
            <person name="Babar A."/>
            <person name="Rosenke K."/>
        </authorList>
    </citation>
    <scope>NUCLEOTIDE SEQUENCE</scope>
    <source>
        <strain evidence="1">86-2</strain>
    </source>
</reference>
<dbReference type="EMBL" id="FLUA01000053">
    <property type="protein sequence ID" value="SBV67172.1"/>
    <property type="molecule type" value="Genomic_DNA"/>
</dbReference>
<organism evidence="1">
    <name type="scientific">uncultured Citrobacter sp</name>
    <dbReference type="NCBI Taxonomy" id="200446"/>
    <lineage>
        <taxon>Bacteria</taxon>
        <taxon>Pseudomonadati</taxon>
        <taxon>Pseudomonadota</taxon>
        <taxon>Gammaproteobacteria</taxon>
        <taxon>Enterobacterales</taxon>
        <taxon>Enterobacteriaceae</taxon>
        <taxon>Citrobacter</taxon>
        <taxon>environmental samples</taxon>
    </lineage>
</organism>
<protein>
    <submittedName>
        <fullName evidence="1">Uncharacterized protein</fullName>
    </submittedName>
</protein>
<name>A0A212IK36_9ENTR</name>
<evidence type="ECO:0000313" key="1">
    <source>
        <dbReference type="EMBL" id="SBV67172.1"/>
    </source>
</evidence>
<sequence length="47" mass="5235">MSIRKCNQRYDLLSLDYLIVTLATFAPDTKLSDTEGNSANTLKSRGI</sequence>